<dbReference type="EMBL" id="CP134844">
    <property type="protein sequence ID" value="WNL12969.1"/>
    <property type="molecule type" value="Genomic_DNA"/>
</dbReference>
<dbReference type="AlphaFoldDB" id="A0AA96I5Y9"/>
<dbReference type="EMBL" id="CP134849">
    <property type="protein sequence ID" value="WNL19830.1"/>
    <property type="molecule type" value="Genomic_DNA"/>
</dbReference>
<evidence type="ECO:0000313" key="4">
    <source>
        <dbReference type="EMBL" id="WNL21971.1"/>
    </source>
</evidence>
<name>A0AA96I5Y9_9BACT</name>
<protein>
    <submittedName>
        <fullName evidence="3">Uncharacterized protein</fullName>
    </submittedName>
</protein>
<accession>A0AA96I5Y9</accession>
<evidence type="ECO:0000313" key="2">
    <source>
        <dbReference type="EMBL" id="WNL14287.1"/>
    </source>
</evidence>
<proteinExistence type="predicted"/>
<evidence type="ECO:0000313" key="5">
    <source>
        <dbReference type="EMBL" id="WNL23985.1"/>
    </source>
</evidence>
<organism evidence="3">
    <name type="scientific">Arcobacter sp. AZ-2023</name>
    <dbReference type="NCBI Taxonomy" id="3074453"/>
    <lineage>
        <taxon>Bacteria</taxon>
        <taxon>Pseudomonadati</taxon>
        <taxon>Campylobacterota</taxon>
        <taxon>Epsilonproteobacteria</taxon>
        <taxon>Campylobacterales</taxon>
        <taxon>Arcobacteraceae</taxon>
        <taxon>Arcobacter</taxon>
    </lineage>
</organism>
<dbReference type="EMBL" id="CP134850">
    <property type="protein sequence ID" value="WNL21971.1"/>
    <property type="molecule type" value="Genomic_DNA"/>
</dbReference>
<dbReference type="EMBL" id="CP134845">
    <property type="protein sequence ID" value="WNL14287.1"/>
    <property type="molecule type" value="Genomic_DNA"/>
</dbReference>
<dbReference type="EMBL" id="CP134852">
    <property type="protein sequence ID" value="WNL25119.1"/>
    <property type="molecule type" value="Genomic_DNA"/>
</dbReference>
<sequence>MKNKLWIKILLCLIAIVLSSVFLFNYIMDPYGLYKTNFFLNKPIDATQARIVKLFKAKDIDPVSIVIGTSRADLAIDPDHRYFKKPSYNLSISGASLYEIKYYIKEMILEGNVKDILLVLDWRMFNDLLKKVPEFETYFDNFNPYRYIINTQTLKDSYTTFINRDIQSMYYKNGLLSSNGMNIHVKNSGGHLSLMKKEENFYYSIFPTDSNIYIATKHNSFDDFKEILDLSYNNNIKLDIIFGPSHIRQWEAFAYYHDIENWYKWKKDVVLFVEKIAIKKNKIPFRIMDFSVYHYFTSEMVPSKPEIAMQYYWESSHYKKELGDIVLDRLLDISPYKDFGIELNSQNIDNHIKKLRDDREKYIDIKKYRQEVFGEN</sequence>
<evidence type="ECO:0000313" key="6">
    <source>
        <dbReference type="EMBL" id="WNL25119.1"/>
    </source>
</evidence>
<dbReference type="EMBL" id="CP134851">
    <property type="protein sequence ID" value="WNL23985.1"/>
    <property type="molecule type" value="Genomic_DNA"/>
</dbReference>
<reference evidence="3" key="1">
    <citation type="submission" date="2023-09" db="EMBL/GenBank/DDBJ databases">
        <title>Arcobacter tbilisiensis sp. nov. isolated from chicken meat in Tbilisi, Georgia.</title>
        <authorList>
            <person name="Matthias R."/>
            <person name="Zautner A.E."/>
        </authorList>
    </citation>
    <scope>NUCLEOTIDE SEQUENCE</scope>
    <source>
        <strain evidence="6">LEO 70</strain>
        <strain evidence="5">LEO 74</strain>
        <strain evidence="4">LEO 79</strain>
        <strain evidence="3">LEO 99</strain>
    </source>
</reference>
<evidence type="ECO:0000313" key="3">
    <source>
        <dbReference type="EMBL" id="WNL19830.1"/>
    </source>
</evidence>
<evidence type="ECO:0000313" key="1">
    <source>
        <dbReference type="EMBL" id="WNL12969.1"/>
    </source>
</evidence>
<gene>
    <name evidence="2" type="ORF">RJG51_09670</name>
    <name evidence="1" type="ORF">RJG52_02650</name>
    <name evidence="3" type="ORF">RJG53_03610</name>
    <name evidence="5" type="ORF">RJG55_02660</name>
    <name evidence="4" type="ORF">RJG56_03460</name>
    <name evidence="6" type="ORF">RJG57_08670</name>
</gene>
<reference evidence="1" key="2">
    <citation type="submission" date="2023-09" db="EMBL/GenBank/DDBJ databases">
        <title>Characterization of Arcobacter Isolates from Retail Chicken Sold in Supermarkets in Tbilisi, Georgia.</title>
        <authorList>
            <person name="Matthias R."/>
            <person name="Zautner A.E."/>
        </authorList>
    </citation>
    <scope>NUCLEOTIDE SEQUENCE</scope>
    <source>
        <strain evidence="2">LEO 108</strain>
        <strain evidence="1">LEO 109</strain>
    </source>
</reference>